<accession>A0ABR8PFE3</accession>
<feature type="domain" description="Helix-hairpin-helix DNA-binding motif class 1" evidence="1">
    <location>
        <begin position="144"/>
        <end position="163"/>
    </location>
</feature>
<feature type="domain" description="Helix-hairpin-helix DNA-binding motif class 1" evidence="1">
    <location>
        <begin position="174"/>
        <end position="193"/>
    </location>
</feature>
<dbReference type="InterPro" id="IPR019554">
    <property type="entry name" value="Soluble_ligand-bd"/>
</dbReference>
<dbReference type="Proteomes" id="UP000659496">
    <property type="component" value="Unassembled WGS sequence"/>
</dbReference>
<organism evidence="2 3">
    <name type="scientific">Sporosarcina gallistercoris</name>
    <dbReference type="NCBI Taxonomy" id="2762245"/>
    <lineage>
        <taxon>Bacteria</taxon>
        <taxon>Bacillati</taxon>
        <taxon>Bacillota</taxon>
        <taxon>Bacilli</taxon>
        <taxon>Bacillales</taxon>
        <taxon>Caryophanaceae</taxon>
        <taxon>Sporosarcina</taxon>
    </lineage>
</organism>
<sequence>MAAVISVFLFFPRGQGDEVPLPDESLYDSLETPPDNEKVDLVAEPDIQPPKIIVVDVKGAVLHPNVYTLQEGQRLIDAITAAGGYTADADSRLLNHAQRLTDEAVIYVPLVGEEVPIFESAPNEGEATSDSGSSLVNINSADESQLMTLTGIGPSKAAAIIKYRTEQGAFQTNEDLKKVSGIGDKTFEALSDAITVK</sequence>
<dbReference type="NCBIfam" id="TIGR00426">
    <property type="entry name" value="competence protein ComEA helix-hairpin-helix repeat region"/>
    <property type="match status" value="1"/>
</dbReference>
<comment type="caution">
    <text evidence="2">The sequence shown here is derived from an EMBL/GenBank/DDBJ whole genome shotgun (WGS) entry which is preliminary data.</text>
</comment>
<dbReference type="InterPro" id="IPR051675">
    <property type="entry name" value="Endo/Exo/Phosphatase_dom_1"/>
</dbReference>
<dbReference type="Pfam" id="PF12836">
    <property type="entry name" value="HHH_3"/>
    <property type="match status" value="1"/>
</dbReference>
<dbReference type="EMBL" id="JACSQY010000001">
    <property type="protein sequence ID" value="MBD7906882.1"/>
    <property type="molecule type" value="Genomic_DNA"/>
</dbReference>
<proteinExistence type="predicted"/>
<dbReference type="InterPro" id="IPR004509">
    <property type="entry name" value="Competence_ComEA_HhH"/>
</dbReference>
<dbReference type="SUPFAM" id="SSF47781">
    <property type="entry name" value="RuvA domain 2-like"/>
    <property type="match status" value="1"/>
</dbReference>
<dbReference type="Pfam" id="PF10531">
    <property type="entry name" value="SLBB"/>
    <property type="match status" value="1"/>
</dbReference>
<dbReference type="PANTHER" id="PTHR21180">
    <property type="entry name" value="ENDONUCLEASE/EXONUCLEASE/PHOSPHATASE FAMILY DOMAIN-CONTAINING PROTEIN 1"/>
    <property type="match status" value="1"/>
</dbReference>
<dbReference type="InterPro" id="IPR010994">
    <property type="entry name" value="RuvA_2-like"/>
</dbReference>
<evidence type="ECO:0000259" key="1">
    <source>
        <dbReference type="SMART" id="SM00278"/>
    </source>
</evidence>
<name>A0ABR8PFE3_9BACL</name>
<protein>
    <submittedName>
        <fullName evidence="2">Helix-hairpin-helix domain-containing protein</fullName>
    </submittedName>
</protein>
<dbReference type="Gene3D" id="1.10.150.280">
    <property type="entry name" value="AF1531-like domain"/>
    <property type="match status" value="1"/>
</dbReference>
<keyword evidence="3" id="KW-1185">Reference proteome</keyword>
<dbReference type="PANTHER" id="PTHR21180:SF32">
    <property type="entry name" value="ENDONUCLEASE_EXONUCLEASE_PHOSPHATASE FAMILY DOMAIN-CONTAINING PROTEIN 1"/>
    <property type="match status" value="1"/>
</dbReference>
<evidence type="ECO:0000313" key="3">
    <source>
        <dbReference type="Proteomes" id="UP000659496"/>
    </source>
</evidence>
<reference evidence="2 3" key="1">
    <citation type="submission" date="2020-08" db="EMBL/GenBank/DDBJ databases">
        <title>A Genomic Blueprint of the Chicken Gut Microbiome.</title>
        <authorList>
            <person name="Gilroy R."/>
            <person name="Ravi A."/>
            <person name="Getino M."/>
            <person name="Pursley I."/>
            <person name="Horton D.L."/>
            <person name="Alikhan N.-F."/>
            <person name="Baker D."/>
            <person name="Gharbi K."/>
            <person name="Hall N."/>
            <person name="Watson M."/>
            <person name="Adriaenssens E.M."/>
            <person name="Foster-Nyarko E."/>
            <person name="Jarju S."/>
            <person name="Secka A."/>
            <person name="Antonio M."/>
            <person name="Oren A."/>
            <person name="Chaudhuri R."/>
            <person name="La Ragione R.M."/>
            <person name="Hildebrand F."/>
            <person name="Pallen M.J."/>
        </authorList>
    </citation>
    <scope>NUCLEOTIDE SEQUENCE [LARGE SCALE GENOMIC DNA]</scope>
    <source>
        <strain evidence="2 3">Sa3CUA8</strain>
    </source>
</reference>
<dbReference type="SMART" id="SM00278">
    <property type="entry name" value="HhH1"/>
    <property type="match status" value="2"/>
</dbReference>
<gene>
    <name evidence="2" type="ORF">H9659_00875</name>
</gene>
<evidence type="ECO:0000313" key="2">
    <source>
        <dbReference type="EMBL" id="MBD7906882.1"/>
    </source>
</evidence>
<dbReference type="Gene3D" id="3.10.560.10">
    <property type="entry name" value="Outer membrane lipoprotein wza domain like"/>
    <property type="match status" value="1"/>
</dbReference>
<dbReference type="InterPro" id="IPR003583">
    <property type="entry name" value="Hlx-hairpin-Hlx_DNA-bd_motif"/>
</dbReference>